<gene>
    <name evidence="5" type="primary">LOC121211388</name>
</gene>
<dbReference type="GeneID" id="121211388"/>
<keyword evidence="1" id="KW-0862">Zinc</keyword>
<organism evidence="4 5">
    <name type="scientific">Gossypium hirsutum</name>
    <name type="common">Upland cotton</name>
    <name type="synonym">Gossypium mexicanum</name>
    <dbReference type="NCBI Taxonomy" id="3635"/>
    <lineage>
        <taxon>Eukaryota</taxon>
        <taxon>Viridiplantae</taxon>
        <taxon>Streptophyta</taxon>
        <taxon>Embryophyta</taxon>
        <taxon>Tracheophyta</taxon>
        <taxon>Spermatophyta</taxon>
        <taxon>Magnoliopsida</taxon>
        <taxon>eudicotyledons</taxon>
        <taxon>Gunneridae</taxon>
        <taxon>Pentapetalae</taxon>
        <taxon>rosids</taxon>
        <taxon>malvids</taxon>
        <taxon>Malvales</taxon>
        <taxon>Malvaceae</taxon>
        <taxon>Malvoideae</taxon>
        <taxon>Gossypium</taxon>
    </lineage>
</organism>
<dbReference type="Pfam" id="PF08284">
    <property type="entry name" value="RVP_2"/>
    <property type="match status" value="1"/>
</dbReference>
<feature type="region of interest" description="Disordered" evidence="2">
    <location>
        <begin position="155"/>
        <end position="187"/>
    </location>
</feature>
<feature type="compositionally biased region" description="Polar residues" evidence="2">
    <location>
        <begin position="94"/>
        <end position="108"/>
    </location>
</feature>
<dbReference type="PANTHER" id="PTHR15503">
    <property type="entry name" value="LDOC1 RELATED"/>
    <property type="match status" value="1"/>
</dbReference>
<dbReference type="Gene3D" id="4.10.60.10">
    <property type="entry name" value="Zinc finger, CCHC-type"/>
    <property type="match status" value="1"/>
</dbReference>
<feature type="compositionally biased region" description="Basic and acidic residues" evidence="2">
    <location>
        <begin position="40"/>
        <end position="51"/>
    </location>
</feature>
<name>A0ABM2ZCY1_GOSHI</name>
<dbReference type="InterPro" id="IPR032567">
    <property type="entry name" value="RTL1-rel"/>
</dbReference>
<evidence type="ECO:0000256" key="1">
    <source>
        <dbReference type="PROSITE-ProRule" id="PRU00047"/>
    </source>
</evidence>
<dbReference type="SUPFAM" id="SSF56672">
    <property type="entry name" value="DNA/RNA polymerases"/>
    <property type="match status" value="1"/>
</dbReference>
<dbReference type="SMART" id="SM00343">
    <property type="entry name" value="ZnF_C2HC"/>
    <property type="match status" value="1"/>
</dbReference>
<keyword evidence="1" id="KW-0863">Zinc-finger</keyword>
<proteinExistence type="predicted"/>
<dbReference type="RefSeq" id="XP_040940082.1">
    <property type="nucleotide sequence ID" value="XM_041084148.1"/>
</dbReference>
<protein>
    <recommendedName>
        <fullName evidence="3">CCHC-type domain-containing protein</fullName>
    </recommendedName>
</protein>
<sequence>MCKRFEEGLNDEIKLLIGILEIREFVALVDWAKKAKELNNERKQAKREARILNKRSSGRTHSFSTKKPKSQHEHSTASVGYSGRTRSSKRHNPKSSSPKVTSVGSVDDQNSRCESCNKFHFGECQNRSDACYRCGSLDHFLKDCPERVDKEVDLAPKSNAPNSQGRPHQYLRSTSGTRNVAKGTTAKPETRAPVRTYTICARVEASALDFITGTFSLHDVHVIALINPRSTHSYICMNMVSSMNMSVEPTEFVIKVSDPLDGEILRIDSSELNIPPIVITSMMAQREVEFGIEIALGTTPISITPYKMAPTELKELKAQLQELTNKGLARPSFSLLGAPVLFVKKKDGSMRLCINYRKLNKLRVKESDVPKTAFRTRYSQFEFLVMLFGLTNAPATFIDLMNRVF</sequence>
<dbReference type="PROSITE" id="PS50158">
    <property type="entry name" value="ZF_CCHC"/>
    <property type="match status" value="1"/>
</dbReference>
<dbReference type="CDD" id="cd01647">
    <property type="entry name" value="RT_LTR"/>
    <property type="match status" value="1"/>
</dbReference>
<dbReference type="Gene3D" id="3.10.10.10">
    <property type="entry name" value="HIV Type 1 Reverse Transcriptase, subunit A, domain 1"/>
    <property type="match status" value="1"/>
</dbReference>
<dbReference type="Pfam" id="PF00098">
    <property type="entry name" value="zf-CCHC"/>
    <property type="match status" value="1"/>
</dbReference>
<dbReference type="InterPro" id="IPR001878">
    <property type="entry name" value="Znf_CCHC"/>
</dbReference>
<evidence type="ECO:0000259" key="3">
    <source>
        <dbReference type="PROSITE" id="PS50158"/>
    </source>
</evidence>
<evidence type="ECO:0000256" key="2">
    <source>
        <dbReference type="SAM" id="MobiDB-lite"/>
    </source>
</evidence>
<feature type="compositionally biased region" description="Polar residues" evidence="2">
    <location>
        <begin position="159"/>
        <end position="178"/>
    </location>
</feature>
<accession>A0ABM2ZCY1</accession>
<keyword evidence="4" id="KW-1185">Reference proteome</keyword>
<dbReference type="InterPro" id="IPR043502">
    <property type="entry name" value="DNA/RNA_pol_sf"/>
</dbReference>
<feature type="compositionally biased region" description="Basic residues" evidence="2">
    <location>
        <begin position="52"/>
        <end position="69"/>
    </location>
</feature>
<evidence type="ECO:0000313" key="4">
    <source>
        <dbReference type="Proteomes" id="UP000818029"/>
    </source>
</evidence>
<reference evidence="4" key="1">
    <citation type="journal article" date="2020" name="Nat. Genet.">
        <title>Genomic diversifications of five Gossypium allopolyploid species and their impact on cotton improvement.</title>
        <authorList>
            <person name="Chen Z.J."/>
            <person name="Sreedasyam A."/>
            <person name="Ando A."/>
            <person name="Song Q."/>
            <person name="De Santiago L.M."/>
            <person name="Hulse-Kemp A.M."/>
            <person name="Ding M."/>
            <person name="Ye W."/>
            <person name="Kirkbride R.C."/>
            <person name="Jenkins J."/>
            <person name="Plott C."/>
            <person name="Lovell J."/>
            <person name="Lin Y.M."/>
            <person name="Vaughn R."/>
            <person name="Liu B."/>
            <person name="Simpson S."/>
            <person name="Scheffler B.E."/>
            <person name="Wen L."/>
            <person name="Saski C.A."/>
            <person name="Grover C.E."/>
            <person name="Hu G."/>
            <person name="Conover J.L."/>
            <person name="Carlson J.W."/>
            <person name="Shu S."/>
            <person name="Boston L.B."/>
            <person name="Williams M."/>
            <person name="Peterson D.G."/>
            <person name="McGee K."/>
            <person name="Jones D.C."/>
            <person name="Wendel J.F."/>
            <person name="Stelly D.M."/>
            <person name="Grimwood J."/>
            <person name="Schmutz J."/>
        </authorList>
    </citation>
    <scope>NUCLEOTIDE SEQUENCE [LARGE SCALE GENOMIC DNA]</scope>
    <source>
        <strain evidence="4">cv. TM-1</strain>
    </source>
</reference>
<reference evidence="5" key="2">
    <citation type="submission" date="2025-08" db="UniProtKB">
        <authorList>
            <consortium name="RefSeq"/>
        </authorList>
    </citation>
    <scope>IDENTIFICATION</scope>
</reference>
<dbReference type="Proteomes" id="UP000818029">
    <property type="component" value="Chromosome A02"/>
</dbReference>
<evidence type="ECO:0000313" key="5">
    <source>
        <dbReference type="RefSeq" id="XP_040940082.1"/>
    </source>
</evidence>
<keyword evidence="1" id="KW-0479">Metal-binding</keyword>
<dbReference type="PANTHER" id="PTHR15503:SF45">
    <property type="entry name" value="RNA-DIRECTED DNA POLYMERASE HOMOLOG"/>
    <property type="match status" value="1"/>
</dbReference>
<feature type="domain" description="CCHC-type" evidence="3">
    <location>
        <begin position="131"/>
        <end position="146"/>
    </location>
</feature>
<feature type="region of interest" description="Disordered" evidence="2">
    <location>
        <begin position="40"/>
        <end position="109"/>
    </location>
</feature>